<keyword evidence="1" id="KW-0732">Signal</keyword>
<dbReference type="EMBL" id="JAVDXU010000001">
    <property type="protein sequence ID" value="MDR7269110.1"/>
    <property type="molecule type" value="Genomic_DNA"/>
</dbReference>
<dbReference type="Proteomes" id="UP001180453">
    <property type="component" value="Unassembled WGS sequence"/>
</dbReference>
<feature type="chain" id="PRO_5046864885" description="TonB C-terminal domain-containing protein" evidence="1">
    <location>
        <begin position="18"/>
        <end position="122"/>
    </location>
</feature>
<organism evidence="2 3">
    <name type="scientific">Roseateles saccharophilus</name>
    <name type="common">Pseudomonas saccharophila</name>
    <dbReference type="NCBI Taxonomy" id="304"/>
    <lineage>
        <taxon>Bacteria</taxon>
        <taxon>Pseudomonadati</taxon>
        <taxon>Pseudomonadota</taxon>
        <taxon>Betaproteobacteria</taxon>
        <taxon>Burkholderiales</taxon>
        <taxon>Sphaerotilaceae</taxon>
        <taxon>Roseateles</taxon>
    </lineage>
</organism>
<evidence type="ECO:0008006" key="4">
    <source>
        <dbReference type="Google" id="ProtNLM"/>
    </source>
</evidence>
<feature type="signal peptide" evidence="1">
    <location>
        <begin position="1"/>
        <end position="17"/>
    </location>
</feature>
<proteinExistence type="predicted"/>
<evidence type="ECO:0000313" key="3">
    <source>
        <dbReference type="Proteomes" id="UP001180453"/>
    </source>
</evidence>
<dbReference type="RefSeq" id="WP_310263479.1">
    <property type="nucleotide sequence ID" value="NZ_JAVDXU010000001.1"/>
</dbReference>
<keyword evidence="3" id="KW-1185">Reference proteome</keyword>
<name>A0ABU1YJS0_ROSSA</name>
<sequence length="122" mass="12981">MKAILPLLLLAAAPAFAAPAACPDVNEQLSEYLASAKQRVGFDGEVRVEFEVDAEGRATLLALDGSRQYRSPVRIAMSTLECQRGTPQRYVLNIRFADPAPRAVAAAASATLAQAKPGDTPR</sequence>
<reference evidence="2 3" key="1">
    <citation type="submission" date="2023-07" db="EMBL/GenBank/DDBJ databases">
        <title>Sorghum-associated microbial communities from plants grown in Nebraska, USA.</title>
        <authorList>
            <person name="Schachtman D."/>
        </authorList>
    </citation>
    <scope>NUCLEOTIDE SEQUENCE [LARGE SCALE GENOMIC DNA]</scope>
    <source>
        <strain evidence="2 3">BE314</strain>
    </source>
</reference>
<evidence type="ECO:0000313" key="2">
    <source>
        <dbReference type="EMBL" id="MDR7269110.1"/>
    </source>
</evidence>
<comment type="caution">
    <text evidence="2">The sequence shown here is derived from an EMBL/GenBank/DDBJ whole genome shotgun (WGS) entry which is preliminary data.</text>
</comment>
<accession>A0ABU1YJS0</accession>
<evidence type="ECO:0000256" key="1">
    <source>
        <dbReference type="SAM" id="SignalP"/>
    </source>
</evidence>
<gene>
    <name evidence="2" type="ORF">J2X20_001739</name>
</gene>
<protein>
    <recommendedName>
        <fullName evidence="4">TonB C-terminal domain-containing protein</fullName>
    </recommendedName>
</protein>